<protein>
    <submittedName>
        <fullName evidence="4">Zf-HC2 domain-containing protein</fullName>
    </submittedName>
</protein>
<keyword evidence="2" id="KW-0804">Transcription</keyword>
<dbReference type="InterPro" id="IPR034660">
    <property type="entry name" value="DinB/YfiT-like"/>
</dbReference>
<proteinExistence type="predicted"/>
<sequence>MSGHEALRSLLGAWALDACRPDEAARLEAHLADCPSCAEEAHRLRDAAGWLSSDEPLDPDPGLRRQVMAGCLEIRDADFRVPSYADPYVAETARLDALLRDLGELDWLEQAQLTWHGGSEQRRPAEVLSHLAAVDGVLADALGLPDPLDRVTEPKPAEAADGPGGHVDVLVARTTALREAQSRRPPESVRAMWRAQTRAVVETAALAAEADPVVAEDGVDYGAFELRVADSFLDRAFECWIHADDIAEAVSYPYHPPRGAHMRQLIGLAVRLLPLAMSALRASGEATSPDPVPGEQSRVVKLIVEGRGEGEWLIPIDAPGWVPPTDVEPTATLAIDGVEFCFLCAARRDPHRVPVGIKGDAPAARDLLAAARLLSRP</sequence>
<comment type="caution">
    <text evidence="4">The sequence shown here is derived from an EMBL/GenBank/DDBJ whole genome shotgun (WGS) entry which is preliminary data.</text>
</comment>
<evidence type="ECO:0000259" key="3">
    <source>
        <dbReference type="Pfam" id="PF13490"/>
    </source>
</evidence>
<keyword evidence="1" id="KW-0805">Transcription regulation</keyword>
<reference evidence="4" key="1">
    <citation type="submission" date="2020-11" db="EMBL/GenBank/DDBJ databases">
        <title>Isolation and identification of active actinomycetes.</title>
        <authorList>
            <person name="Yu B."/>
        </authorList>
    </citation>
    <scope>NUCLEOTIDE SEQUENCE</scope>
    <source>
        <strain evidence="4">NEAU-YB345</strain>
    </source>
</reference>
<dbReference type="Pfam" id="PF13490">
    <property type="entry name" value="zf-HC2"/>
    <property type="match status" value="1"/>
</dbReference>
<dbReference type="InterPro" id="IPR041916">
    <property type="entry name" value="Anti_sigma_zinc_sf"/>
</dbReference>
<dbReference type="InterPro" id="IPR027383">
    <property type="entry name" value="Znf_put"/>
</dbReference>
<dbReference type="EMBL" id="JADPRT010000019">
    <property type="protein sequence ID" value="MBF9072953.1"/>
    <property type="molecule type" value="Genomic_DNA"/>
</dbReference>
<name>A0A931B9R0_9ACTN</name>
<evidence type="ECO:0000256" key="1">
    <source>
        <dbReference type="ARBA" id="ARBA00023015"/>
    </source>
</evidence>
<dbReference type="Gene3D" id="1.10.10.1320">
    <property type="entry name" value="Anti-sigma factor, zinc-finger domain"/>
    <property type="match status" value="1"/>
</dbReference>
<evidence type="ECO:0000256" key="2">
    <source>
        <dbReference type="ARBA" id="ARBA00023163"/>
    </source>
</evidence>
<keyword evidence="6" id="KW-1185">Reference proteome</keyword>
<evidence type="ECO:0000313" key="5">
    <source>
        <dbReference type="EMBL" id="MBF9072953.1"/>
    </source>
</evidence>
<evidence type="ECO:0000313" key="6">
    <source>
        <dbReference type="Proteomes" id="UP000657385"/>
    </source>
</evidence>
<gene>
    <name evidence="4" type="ORF">I2501_29365</name>
    <name evidence="5" type="ORF">I2501_33555</name>
</gene>
<dbReference type="RefSeq" id="WP_196197318.1">
    <property type="nucleotide sequence ID" value="NZ_JADPRT010000015.1"/>
</dbReference>
<dbReference type="Proteomes" id="UP000657385">
    <property type="component" value="Unassembled WGS sequence"/>
</dbReference>
<feature type="domain" description="Putative zinc-finger" evidence="3">
    <location>
        <begin position="7"/>
        <end position="38"/>
    </location>
</feature>
<evidence type="ECO:0000313" key="4">
    <source>
        <dbReference type="EMBL" id="MBF9072142.1"/>
    </source>
</evidence>
<dbReference type="SUPFAM" id="SSF109854">
    <property type="entry name" value="DinB/YfiT-like putative metalloenzymes"/>
    <property type="match status" value="1"/>
</dbReference>
<accession>A0A931B9R0</accession>
<dbReference type="EMBL" id="JADPRT010000015">
    <property type="protein sequence ID" value="MBF9072142.1"/>
    <property type="molecule type" value="Genomic_DNA"/>
</dbReference>
<dbReference type="AlphaFoldDB" id="A0A931B9R0"/>
<organism evidence="4 6">
    <name type="scientific">Streptacidiphilus fuscans</name>
    <dbReference type="NCBI Taxonomy" id="2789292"/>
    <lineage>
        <taxon>Bacteria</taxon>
        <taxon>Bacillati</taxon>
        <taxon>Actinomycetota</taxon>
        <taxon>Actinomycetes</taxon>
        <taxon>Kitasatosporales</taxon>
        <taxon>Streptomycetaceae</taxon>
        <taxon>Streptacidiphilus</taxon>
    </lineage>
</organism>